<organism evidence="2">
    <name type="scientific">Arion vulgaris</name>
    <dbReference type="NCBI Taxonomy" id="1028688"/>
    <lineage>
        <taxon>Eukaryota</taxon>
        <taxon>Metazoa</taxon>
        <taxon>Spiralia</taxon>
        <taxon>Lophotrochozoa</taxon>
        <taxon>Mollusca</taxon>
        <taxon>Gastropoda</taxon>
        <taxon>Heterobranchia</taxon>
        <taxon>Euthyneura</taxon>
        <taxon>Panpulmonata</taxon>
        <taxon>Eupulmonata</taxon>
        <taxon>Stylommatophora</taxon>
        <taxon>Helicina</taxon>
        <taxon>Arionoidea</taxon>
        <taxon>Arionidae</taxon>
        <taxon>Arion</taxon>
    </lineage>
</organism>
<protein>
    <submittedName>
        <fullName evidence="2">Uncharacterized protein</fullName>
    </submittedName>
</protein>
<dbReference type="AlphaFoldDB" id="A0A0B6YSU2"/>
<name>A0A0B6YSU2_9EUPU</name>
<feature type="region of interest" description="Disordered" evidence="1">
    <location>
        <begin position="1"/>
        <end position="38"/>
    </location>
</feature>
<feature type="compositionally biased region" description="Basic and acidic residues" evidence="1">
    <location>
        <begin position="156"/>
        <end position="167"/>
    </location>
</feature>
<feature type="region of interest" description="Disordered" evidence="1">
    <location>
        <begin position="270"/>
        <end position="299"/>
    </location>
</feature>
<dbReference type="EMBL" id="HACG01011685">
    <property type="protein sequence ID" value="CEK58550.1"/>
    <property type="molecule type" value="Transcribed_RNA"/>
</dbReference>
<sequence length="577" mass="64708">PAYPSPPMYKNQKIPSHDSRYSGSDSSPISPLRDSYQMHPEDRYYPSYYTDNVTSNYAMSRAHIDPYATLTPSERLHPHTQLGNFHSRYKEFSPYHDRIEVDDEPSGEFGGRHREPPALASLQMQGSHWHGEHQGYTDSSSHSSDSYTKYVNSPQNKHDDTKLREKFGNLQTSGKEGPTHDPYRFTRSTAHPVTGNVDKAKISNLSARYRKQDSQPKSSINRNTSTHPNQQLVTKKEQPPPVPIKTYSLKQRGVEQDELRIKNYENSNRAYNNSAINPSASRYGAPTTPPQPPPPAAISYSSGLDTDRPYEYMSIHSSTNFDGVGSNRVDLSQQQQPPLLFHQQNVYANSEYSSTVQASSTMYKQHFQQGGKGHSLDSTSVPSTSYPTPISEKGYQNSKAYSNEVYMDHNDLLRARQAKIQLTAGSAIGYASLPDHAVRDGGREELHGGIPTLERGYARPRTDDEQLQELQQSRHRAKSETRLADITGKHNRWNNTTSSISLHNNNSSNGHNFPSTLAVESRNILITGNTSRERSNASRYKSWDPSRTDANMLVSSPHVPASSIDSTVSAFTSYKKP</sequence>
<evidence type="ECO:0000256" key="1">
    <source>
        <dbReference type="SAM" id="MobiDB-lite"/>
    </source>
</evidence>
<feature type="compositionally biased region" description="Low complexity" evidence="1">
    <location>
        <begin position="21"/>
        <end position="31"/>
    </location>
</feature>
<feature type="compositionally biased region" description="Polar residues" evidence="1">
    <location>
        <begin position="215"/>
        <end position="233"/>
    </location>
</feature>
<feature type="compositionally biased region" description="Low complexity" evidence="1">
    <location>
        <begin position="378"/>
        <end position="391"/>
    </location>
</feature>
<reference evidence="2" key="1">
    <citation type="submission" date="2014-12" db="EMBL/GenBank/DDBJ databases">
        <title>Insight into the proteome of Arion vulgaris.</title>
        <authorList>
            <person name="Aradska J."/>
            <person name="Bulat T."/>
            <person name="Smidak R."/>
            <person name="Sarate P."/>
            <person name="Gangsoo J."/>
            <person name="Sialana F."/>
            <person name="Bilban M."/>
            <person name="Lubec G."/>
        </authorList>
    </citation>
    <scope>NUCLEOTIDE SEQUENCE</scope>
    <source>
        <tissue evidence="2">Skin</tissue>
    </source>
</reference>
<proteinExistence type="predicted"/>
<evidence type="ECO:0000313" key="2">
    <source>
        <dbReference type="EMBL" id="CEK58550.1"/>
    </source>
</evidence>
<feature type="region of interest" description="Disordered" evidence="1">
    <location>
        <begin position="367"/>
        <end position="395"/>
    </location>
</feature>
<feature type="non-terminal residue" evidence="2">
    <location>
        <position position="1"/>
    </location>
</feature>
<accession>A0A0B6YSU2</accession>
<gene>
    <name evidence="2" type="primary">ORF33452</name>
</gene>
<feature type="compositionally biased region" description="Polar residues" evidence="1">
    <location>
        <begin position="270"/>
        <end position="280"/>
    </location>
</feature>
<feature type="region of interest" description="Disordered" evidence="1">
    <location>
        <begin position="124"/>
        <end position="247"/>
    </location>
</feature>
<feature type="compositionally biased region" description="Pro residues" evidence="1">
    <location>
        <begin position="287"/>
        <end position="296"/>
    </location>
</feature>
<feature type="non-terminal residue" evidence="2">
    <location>
        <position position="577"/>
    </location>
</feature>